<organism evidence="2 3">
    <name type="scientific">Trametes coccinea (strain BRFM310)</name>
    <name type="common">Pycnoporus coccineus</name>
    <dbReference type="NCBI Taxonomy" id="1353009"/>
    <lineage>
        <taxon>Eukaryota</taxon>
        <taxon>Fungi</taxon>
        <taxon>Dikarya</taxon>
        <taxon>Basidiomycota</taxon>
        <taxon>Agaricomycotina</taxon>
        <taxon>Agaricomycetes</taxon>
        <taxon>Polyporales</taxon>
        <taxon>Polyporaceae</taxon>
        <taxon>Trametes</taxon>
    </lineage>
</organism>
<sequence length="106" mass="11115">MEGGIGGDAISENESQEWGLSVSSPLQDILGYRWGSTSRTRSGEGLDGERETQADGTRDDARSGLDAASGGIVGEVECDLLIGRSGASSDSSSVSCFRFRSRHRSA</sequence>
<feature type="region of interest" description="Disordered" evidence="1">
    <location>
        <begin position="84"/>
        <end position="106"/>
    </location>
</feature>
<gene>
    <name evidence="2" type="ORF">PYCCODRAFT_1232370</name>
</gene>
<feature type="compositionally biased region" description="Basic and acidic residues" evidence="1">
    <location>
        <begin position="41"/>
        <end position="63"/>
    </location>
</feature>
<feature type="compositionally biased region" description="Low complexity" evidence="1">
    <location>
        <begin position="84"/>
        <end position="98"/>
    </location>
</feature>
<protein>
    <submittedName>
        <fullName evidence="2">Uncharacterized protein</fullName>
    </submittedName>
</protein>
<reference evidence="2 3" key="1">
    <citation type="journal article" date="2015" name="Biotechnol. Biofuels">
        <title>Enhanced degradation of softwood versus hardwood by the white-rot fungus Pycnoporus coccineus.</title>
        <authorList>
            <person name="Couturier M."/>
            <person name="Navarro D."/>
            <person name="Chevret D."/>
            <person name="Henrissat B."/>
            <person name="Piumi F."/>
            <person name="Ruiz-Duenas F.J."/>
            <person name="Martinez A.T."/>
            <person name="Grigoriev I.V."/>
            <person name="Riley R."/>
            <person name="Lipzen A."/>
            <person name="Berrin J.G."/>
            <person name="Master E.R."/>
            <person name="Rosso M.N."/>
        </authorList>
    </citation>
    <scope>NUCLEOTIDE SEQUENCE [LARGE SCALE GENOMIC DNA]</scope>
    <source>
        <strain evidence="2 3">BRFM310</strain>
    </source>
</reference>
<accession>A0A1Y2IW90</accession>
<keyword evidence="3" id="KW-1185">Reference proteome</keyword>
<feature type="compositionally biased region" description="Polar residues" evidence="1">
    <location>
        <begin position="12"/>
        <end position="22"/>
    </location>
</feature>
<feature type="region of interest" description="Disordered" evidence="1">
    <location>
        <begin position="1"/>
        <end position="22"/>
    </location>
</feature>
<dbReference type="Proteomes" id="UP000193067">
    <property type="component" value="Unassembled WGS sequence"/>
</dbReference>
<evidence type="ECO:0000256" key="1">
    <source>
        <dbReference type="SAM" id="MobiDB-lite"/>
    </source>
</evidence>
<name>A0A1Y2IW90_TRAC3</name>
<proteinExistence type="predicted"/>
<evidence type="ECO:0000313" key="2">
    <source>
        <dbReference type="EMBL" id="OSD05376.1"/>
    </source>
</evidence>
<dbReference type="AlphaFoldDB" id="A0A1Y2IW90"/>
<feature type="region of interest" description="Disordered" evidence="1">
    <location>
        <begin position="36"/>
        <end position="68"/>
    </location>
</feature>
<evidence type="ECO:0000313" key="3">
    <source>
        <dbReference type="Proteomes" id="UP000193067"/>
    </source>
</evidence>
<dbReference type="EMBL" id="KZ084093">
    <property type="protein sequence ID" value="OSD05376.1"/>
    <property type="molecule type" value="Genomic_DNA"/>
</dbReference>